<evidence type="ECO:0000313" key="10">
    <source>
        <dbReference type="Proteomes" id="UP000314986"/>
    </source>
</evidence>
<dbReference type="OMA" id="MTYATFD"/>
<evidence type="ECO:0000256" key="3">
    <source>
        <dbReference type="ARBA" id="ARBA00022824"/>
    </source>
</evidence>
<dbReference type="Proteomes" id="UP000314986">
    <property type="component" value="Unassembled WGS sequence"/>
</dbReference>
<evidence type="ECO:0000256" key="6">
    <source>
        <dbReference type="RuleBase" id="RU210713"/>
    </source>
</evidence>
<dbReference type="GO" id="GO:0043005">
    <property type="term" value="C:neuron projection"/>
    <property type="evidence" value="ECO:0007669"/>
    <property type="project" value="TreeGrafter"/>
</dbReference>
<dbReference type="STRING" id="7868.ENSCMIP00000006385"/>
<reference evidence="10" key="1">
    <citation type="journal article" date="2006" name="Science">
        <title>Ancient noncoding elements conserved in the human genome.</title>
        <authorList>
            <person name="Venkatesh B."/>
            <person name="Kirkness E.F."/>
            <person name="Loh Y.H."/>
            <person name="Halpern A.L."/>
            <person name="Lee A.P."/>
            <person name="Johnson J."/>
            <person name="Dandona N."/>
            <person name="Viswanathan L.D."/>
            <person name="Tay A."/>
            <person name="Venter J.C."/>
            <person name="Strausberg R.L."/>
            <person name="Brenner S."/>
        </authorList>
    </citation>
    <scope>NUCLEOTIDE SEQUENCE [LARGE SCALE GENOMIC DNA]</scope>
</reference>
<feature type="compositionally biased region" description="Polar residues" evidence="7">
    <location>
        <begin position="120"/>
        <end position="129"/>
    </location>
</feature>
<reference evidence="10" key="3">
    <citation type="journal article" date="2014" name="Nature">
        <title>Elephant shark genome provides unique insights into gnathostome evolution.</title>
        <authorList>
            <consortium name="International Elephant Shark Genome Sequencing Consortium"/>
            <person name="Venkatesh B."/>
            <person name="Lee A.P."/>
            <person name="Ravi V."/>
            <person name="Maurya A.K."/>
            <person name="Lian M.M."/>
            <person name="Swann J.B."/>
            <person name="Ohta Y."/>
            <person name="Flajnik M.F."/>
            <person name="Sutoh Y."/>
            <person name="Kasahara M."/>
            <person name="Hoon S."/>
            <person name="Gangu V."/>
            <person name="Roy S.W."/>
            <person name="Irimia M."/>
            <person name="Korzh V."/>
            <person name="Kondrychyn I."/>
            <person name="Lim Z.W."/>
            <person name="Tay B.H."/>
            <person name="Tohari S."/>
            <person name="Kong K.W."/>
            <person name="Ho S."/>
            <person name="Lorente-Galdos B."/>
            <person name="Quilez J."/>
            <person name="Marques-Bonet T."/>
            <person name="Raney B.J."/>
            <person name="Ingham P.W."/>
            <person name="Tay A."/>
            <person name="Hillier L.W."/>
            <person name="Minx P."/>
            <person name="Boehm T."/>
            <person name="Wilson R.K."/>
            <person name="Brenner S."/>
            <person name="Warren W.C."/>
        </authorList>
    </citation>
    <scope>NUCLEOTIDE SEQUENCE [LARGE SCALE GENOMIC DNA]</scope>
</reference>
<name>A0A4W3GTT0_CALMI</name>
<feature type="transmembrane region" description="Helical" evidence="6">
    <location>
        <begin position="1204"/>
        <end position="1233"/>
    </location>
</feature>
<dbReference type="InterPro" id="IPR003388">
    <property type="entry name" value="Reticulon"/>
</dbReference>
<dbReference type="GO" id="GO:0030182">
    <property type="term" value="P:neuron differentiation"/>
    <property type="evidence" value="ECO:0007669"/>
    <property type="project" value="TreeGrafter"/>
</dbReference>
<reference evidence="9" key="5">
    <citation type="submission" date="2025-09" db="UniProtKB">
        <authorList>
            <consortium name="Ensembl"/>
        </authorList>
    </citation>
    <scope>IDENTIFICATION</scope>
</reference>
<dbReference type="PANTHER" id="PTHR45799:SF2">
    <property type="entry name" value="RETICULON-LIKE PROTEIN"/>
    <property type="match status" value="1"/>
</dbReference>
<feature type="region of interest" description="Disordered" evidence="7">
    <location>
        <begin position="1"/>
        <end position="150"/>
    </location>
</feature>
<keyword evidence="2 6" id="KW-0812">Transmembrane</keyword>
<dbReference type="InParanoid" id="A0A4W3GTT0"/>
<dbReference type="Gene3D" id="1.20.5.2480">
    <property type="match status" value="1"/>
</dbReference>
<dbReference type="GO" id="GO:0071787">
    <property type="term" value="P:endoplasmic reticulum tubular network formation"/>
    <property type="evidence" value="ECO:0007669"/>
    <property type="project" value="TreeGrafter"/>
</dbReference>
<dbReference type="Pfam" id="PF02453">
    <property type="entry name" value="Reticulon"/>
    <property type="match status" value="1"/>
</dbReference>
<feature type="compositionally biased region" description="Polar residues" evidence="7">
    <location>
        <begin position="935"/>
        <end position="949"/>
    </location>
</feature>
<reference evidence="9" key="4">
    <citation type="submission" date="2025-08" db="UniProtKB">
        <authorList>
            <consortium name="Ensembl"/>
        </authorList>
    </citation>
    <scope>IDENTIFICATION</scope>
</reference>
<feature type="transmembrane region" description="Helical" evidence="6">
    <location>
        <begin position="1319"/>
        <end position="1340"/>
    </location>
</feature>
<feature type="region of interest" description="Disordered" evidence="7">
    <location>
        <begin position="436"/>
        <end position="460"/>
    </location>
</feature>
<accession>A0A4W3GTT0</accession>
<dbReference type="PROSITE" id="PS50845">
    <property type="entry name" value="RETICULON"/>
    <property type="match status" value="1"/>
</dbReference>
<keyword evidence="3 6" id="KW-0256">Endoplasmic reticulum</keyword>
<evidence type="ECO:0000259" key="8">
    <source>
        <dbReference type="PROSITE" id="PS50845"/>
    </source>
</evidence>
<dbReference type="Ensembl" id="ENSCMIT00000006596.1">
    <property type="protein sequence ID" value="ENSCMIP00000006385.1"/>
    <property type="gene ID" value="ENSCMIG00000003638.1"/>
</dbReference>
<feature type="compositionally biased region" description="Low complexity" evidence="7">
    <location>
        <begin position="58"/>
        <end position="70"/>
    </location>
</feature>
<dbReference type="GeneTree" id="ENSGT00940000156568"/>
<feature type="compositionally biased region" description="Basic and acidic residues" evidence="7">
    <location>
        <begin position="71"/>
        <end position="80"/>
    </location>
</feature>
<dbReference type="OrthoDB" id="567788at2759"/>
<dbReference type="PANTHER" id="PTHR45799">
    <property type="entry name" value="RETICULON-LIKE PROTEIN"/>
    <property type="match status" value="1"/>
</dbReference>
<sequence>MADDWNSSDDWKTPAISSSALMDNDGDDYEERGRGVGTTAGETGSSTPPPLKPGAGDAPKQQQQQQPQAPARDRFEEPKSSGEIAGDGWMREREALPSATEVKTPTPPFLAATKIAPHPDSTSAPQSTGPVAETRGKGRESADESFFSPPSVAPECVMQSSAEFSVNLKDQPVRAKPVGPQDAAPVHVETVPVFSVSSFSSADSITELTISTKAVQNDDLTQTEALADTVSQTISGFMESTMDKQVADGLEKVQDVIEKMEVKPAFSESVNLESLISVGEYESDREVESSGNEFEWTVLSVAKENVPEKAKLDEESLTKISKIAGVDDQLQGNWEVGLETNMGLTSYEEASGTGLALDKIVEQKEFMQNVLTNLNEQILEPVDSGLNFCYGDILEVKGRMNLMPSSTEIEVTMIDTDVASESTFTVFGKPVETVEVQEQADSEKPCDTEKQTGDQDSGKLGYADLESVPFIQQSLESDGKEKPSLADKVYFAVSVKGEPQTDMTYATFDSYNVLEPPRSAYLTTNNPVPEDSGTIREKSVLEEASAAPQQLATIKSEVDKEIKLAETKSSSPIDNASKLVSKIVPSASEMYSLDGLAVTQEHTGETEAPGQTLQDHASDNLQTSSAFKLHQSAIGVEKTEEVDVAQKKESRDSLDPFKALYSMSEWSIVGEPEKMQGLKDTKAPSHLESVNVTECATTPEEPRHGPVQAVAQSTKEEQIVHAFPEQLALSGRPAHSITGVSPVQDTFEELGSVSVGEIGEGTVVVSEQVPVCEEGDFPVRVSVSSTIVPEVKVENSLLFGYREPDSYENMKPLPHSFEQVLLTSEFVEDFTLIGVKPEVSADTLEMKCQYGAVPKEIISKSEPELVLGTEMSNVLEVKSAEQLLPDYEDIEQFAFCSLLAQEPIEIPTLIKDLTEEVLTGPLHIEEKAATEIKSGHQQASGETSSRPTETAKYTVQEAISALTTIENIATPLIAEAEPTEDIVSVAKGPALEAVSEESDFVSSQPIDLMGTLSLQGDTFTDNFKEKQDKVKIDSTSAQPVEEKVEIDTFADNFKEKRDKVKIDSSSARPIEEKVEIEQGHLNTQEVSPSAVFPINEEVTKASKEVVTKILETSVALAEVLGKEERARTSPMGQQEVDVLHATAEEAIVSKKYVPPETVMSELPPTAESSEVSSADPDIADRSVKLNKKSVVDLIYWRDIKKTGLVFGASLFLLLSMTIFSIVSVIAYLALALLSVTVSFRIYKGVLQAVQKSDDGHPFKGCLETDVTVSEDLIHKYSDVGLGHVNRVLTELRRLFLVQDLVDSLKFSVLMWLLTYVGALFNGLTLLIIALVAVFSIPVVYERHQTQIDHYIGMVSKQVKEVTAKIQAKVPGLKRKPE</sequence>
<dbReference type="FunFam" id="1.20.5.2480:FF:000001">
    <property type="entry name" value="Reticulon"/>
    <property type="match status" value="1"/>
</dbReference>
<dbReference type="GeneID" id="103177974"/>
<comment type="subcellular location">
    <subcellularLocation>
        <location evidence="1 6">Endoplasmic reticulum membrane</location>
        <topology evidence="1 6">Multi-pass membrane protein</topology>
    </subcellularLocation>
</comment>
<feature type="compositionally biased region" description="Basic and acidic residues" evidence="7">
    <location>
        <begin position="441"/>
        <end position="457"/>
    </location>
</feature>
<keyword evidence="10" id="KW-1185">Reference proteome</keyword>
<evidence type="ECO:0000256" key="7">
    <source>
        <dbReference type="SAM" id="MobiDB-lite"/>
    </source>
</evidence>
<keyword evidence="5 6" id="KW-0472">Membrane</keyword>
<feature type="domain" description="Reticulon" evidence="8">
    <location>
        <begin position="1190"/>
        <end position="1377"/>
    </location>
</feature>
<dbReference type="GO" id="GO:0005789">
    <property type="term" value="C:endoplasmic reticulum membrane"/>
    <property type="evidence" value="ECO:0007669"/>
    <property type="project" value="UniProtKB-SubCell"/>
</dbReference>
<dbReference type="GO" id="GO:0014069">
    <property type="term" value="C:postsynaptic density"/>
    <property type="evidence" value="ECO:0007669"/>
    <property type="project" value="TreeGrafter"/>
</dbReference>
<reference evidence="10" key="2">
    <citation type="journal article" date="2007" name="PLoS Biol.">
        <title>Survey sequencing and comparative analysis of the elephant shark (Callorhinchus milii) genome.</title>
        <authorList>
            <person name="Venkatesh B."/>
            <person name="Kirkness E.F."/>
            <person name="Loh Y.H."/>
            <person name="Halpern A.L."/>
            <person name="Lee A.P."/>
            <person name="Johnson J."/>
            <person name="Dandona N."/>
            <person name="Viswanathan L.D."/>
            <person name="Tay A."/>
            <person name="Venter J.C."/>
            <person name="Strausberg R.L."/>
            <person name="Brenner S."/>
        </authorList>
    </citation>
    <scope>NUCLEOTIDE SEQUENCE [LARGE SCALE GENOMIC DNA]</scope>
</reference>
<gene>
    <name evidence="9" type="primary">LOC103177974</name>
</gene>
<protein>
    <recommendedName>
        <fullName evidence="6">Reticulon</fullName>
    </recommendedName>
</protein>
<organism evidence="9 10">
    <name type="scientific">Callorhinchus milii</name>
    <name type="common">Ghost shark</name>
    <dbReference type="NCBI Taxonomy" id="7868"/>
    <lineage>
        <taxon>Eukaryota</taxon>
        <taxon>Metazoa</taxon>
        <taxon>Chordata</taxon>
        <taxon>Craniata</taxon>
        <taxon>Vertebrata</taxon>
        <taxon>Chondrichthyes</taxon>
        <taxon>Holocephali</taxon>
        <taxon>Chimaeriformes</taxon>
        <taxon>Callorhinchidae</taxon>
        <taxon>Callorhinchus</taxon>
    </lineage>
</organism>
<keyword evidence="4 6" id="KW-1133">Transmembrane helix</keyword>
<evidence type="ECO:0000256" key="4">
    <source>
        <dbReference type="ARBA" id="ARBA00022989"/>
    </source>
</evidence>
<dbReference type="GO" id="GO:0007420">
    <property type="term" value="P:brain development"/>
    <property type="evidence" value="ECO:0007669"/>
    <property type="project" value="TreeGrafter"/>
</dbReference>
<evidence type="ECO:0000313" key="9">
    <source>
        <dbReference type="Ensembl" id="ENSCMIP00000006385.1"/>
    </source>
</evidence>
<proteinExistence type="predicted"/>
<feature type="region of interest" description="Disordered" evidence="7">
    <location>
        <begin position="930"/>
        <end position="949"/>
    </location>
</feature>
<evidence type="ECO:0000256" key="1">
    <source>
        <dbReference type="ARBA" id="ARBA00004477"/>
    </source>
</evidence>
<dbReference type="InterPro" id="IPR046964">
    <property type="entry name" value="RTN1-4"/>
</dbReference>
<evidence type="ECO:0000256" key="5">
    <source>
        <dbReference type="ARBA" id="ARBA00023136"/>
    </source>
</evidence>
<evidence type="ECO:0000256" key="2">
    <source>
        <dbReference type="ARBA" id="ARBA00022692"/>
    </source>
</evidence>